<dbReference type="InterPro" id="IPR050312">
    <property type="entry name" value="IolE/XylAMocC-like"/>
</dbReference>
<reference evidence="2" key="1">
    <citation type="submission" date="2020-07" db="EMBL/GenBank/DDBJ databases">
        <title>Huge and variable diversity of episymbiotic CPR bacteria and DPANN archaea in groundwater ecosystems.</title>
        <authorList>
            <person name="He C.Y."/>
            <person name="Keren R."/>
            <person name="Whittaker M."/>
            <person name="Farag I.F."/>
            <person name="Doudna J."/>
            <person name="Cate J.H.D."/>
            <person name="Banfield J.F."/>
        </authorList>
    </citation>
    <scope>NUCLEOTIDE SEQUENCE</scope>
    <source>
        <strain evidence="2">NC_groundwater_1586_Pr3_B-0.1um_66_15</strain>
    </source>
</reference>
<evidence type="ECO:0000259" key="1">
    <source>
        <dbReference type="Pfam" id="PF01261"/>
    </source>
</evidence>
<feature type="domain" description="Xylose isomerase-like TIM barrel" evidence="1">
    <location>
        <begin position="7"/>
        <end position="253"/>
    </location>
</feature>
<sequence length="260" mass="28808">MPLEDFIELAKGVGVDAVEIRNDIAGREFADGTPAAELRDKLDDAGLKLASINALQRFNDWTGARERELRTLAAYAATLGAPGIVLCPVIAADHGWSAADLDTKLRHSVRMMRPIFLEYGIKGYLEPLGMRDSTLKHQESIVTAVDEVEAWDAFQLCHDTFQFYRSSDARMFPERIGLVHVSGIARKDLGPVELTEPDRGFVFVGDRVDNVGQLKRLTEAGYRGYVSFEPFDPEVQQDPHILQRLGASIHFLRAALGGGR</sequence>
<evidence type="ECO:0000313" key="2">
    <source>
        <dbReference type="EMBL" id="MBI4923331.1"/>
    </source>
</evidence>
<protein>
    <submittedName>
        <fullName evidence="2">TIM barrel protein</fullName>
    </submittedName>
</protein>
<dbReference type="Proteomes" id="UP000782610">
    <property type="component" value="Unassembled WGS sequence"/>
</dbReference>
<name>A0A933NZR0_9HYPH</name>
<dbReference type="InterPro" id="IPR013022">
    <property type="entry name" value="Xyl_isomerase-like_TIM-brl"/>
</dbReference>
<dbReference type="PANTHER" id="PTHR12110">
    <property type="entry name" value="HYDROXYPYRUVATE ISOMERASE"/>
    <property type="match status" value="1"/>
</dbReference>
<dbReference type="InterPro" id="IPR036237">
    <property type="entry name" value="Xyl_isomerase-like_sf"/>
</dbReference>
<comment type="caution">
    <text evidence="2">The sequence shown here is derived from an EMBL/GenBank/DDBJ whole genome shotgun (WGS) entry which is preliminary data.</text>
</comment>
<gene>
    <name evidence="2" type="ORF">HY834_16440</name>
</gene>
<dbReference type="SUPFAM" id="SSF51658">
    <property type="entry name" value="Xylose isomerase-like"/>
    <property type="match status" value="1"/>
</dbReference>
<dbReference type="Gene3D" id="3.20.20.150">
    <property type="entry name" value="Divalent-metal-dependent TIM barrel enzymes"/>
    <property type="match status" value="1"/>
</dbReference>
<dbReference type="EMBL" id="JACRAF010000052">
    <property type="protein sequence ID" value="MBI4923331.1"/>
    <property type="molecule type" value="Genomic_DNA"/>
</dbReference>
<evidence type="ECO:0000313" key="3">
    <source>
        <dbReference type="Proteomes" id="UP000782610"/>
    </source>
</evidence>
<dbReference type="AlphaFoldDB" id="A0A933NZR0"/>
<organism evidence="2 3">
    <name type="scientific">Devosia nanyangense</name>
    <dbReference type="NCBI Taxonomy" id="1228055"/>
    <lineage>
        <taxon>Bacteria</taxon>
        <taxon>Pseudomonadati</taxon>
        <taxon>Pseudomonadota</taxon>
        <taxon>Alphaproteobacteria</taxon>
        <taxon>Hyphomicrobiales</taxon>
        <taxon>Devosiaceae</taxon>
        <taxon>Devosia</taxon>
    </lineage>
</organism>
<dbReference type="PANTHER" id="PTHR12110:SF21">
    <property type="entry name" value="XYLOSE ISOMERASE-LIKE TIM BARREL DOMAIN-CONTAINING PROTEIN"/>
    <property type="match status" value="1"/>
</dbReference>
<dbReference type="Pfam" id="PF01261">
    <property type="entry name" value="AP_endonuc_2"/>
    <property type="match status" value="1"/>
</dbReference>
<accession>A0A933NZR0</accession>
<proteinExistence type="predicted"/>